<evidence type="ECO:0000313" key="11">
    <source>
        <dbReference type="Proteomes" id="UP000229740"/>
    </source>
</evidence>
<dbReference type="SUPFAM" id="SSF53448">
    <property type="entry name" value="Nucleotide-diphospho-sugar transferases"/>
    <property type="match status" value="1"/>
</dbReference>
<dbReference type="InterPro" id="IPR001173">
    <property type="entry name" value="Glyco_trans_2-like"/>
</dbReference>
<protein>
    <submittedName>
        <fullName evidence="10">Glycosyltransferase</fullName>
    </submittedName>
</protein>
<sequence length="343" mass="38085">MLETSTVSVIVPVYNGQESLDALIHRIQSVLEPLVQAFEILLVNDGSDDASWEVITSLATQYHNVRGINLMRNYGQHNALLAGIYKAQYELIVTLDDDLQHPPEEIPKLLSTLMKGYDLVYGIPAARQHESWRNLSSKALRVVLKIVAGSKIADKSSAFRAFRSVLRQSFAHFRGRSLSLDVLLSWGSDRVAEVFVDHHSRRHGTSGYTLGKLLLLAFDMLIGYSTLPLRIASGIGLATSLLSLIMLCYVVIRRLFQHAYVPDVSFLAAEIAFFAGMQLFAVGIIGEYIARLHFRTMGKPPYVIRDDIGNGGTSTAVPLHAVKETRQAFEADTPDFHEEECGI</sequence>
<evidence type="ECO:0000256" key="8">
    <source>
        <dbReference type="SAM" id="Phobius"/>
    </source>
</evidence>
<gene>
    <name evidence="10" type="ORF">CSB45_05130</name>
</gene>
<evidence type="ECO:0000256" key="2">
    <source>
        <dbReference type="ARBA" id="ARBA00022676"/>
    </source>
</evidence>
<dbReference type="GO" id="GO:0009103">
    <property type="term" value="P:lipopolysaccharide biosynthetic process"/>
    <property type="evidence" value="ECO:0007669"/>
    <property type="project" value="UniProtKB-KW"/>
</dbReference>
<dbReference type="PANTHER" id="PTHR48090">
    <property type="entry name" value="UNDECAPRENYL-PHOSPHATE 4-DEOXY-4-FORMAMIDO-L-ARABINOSE TRANSFERASE-RELATED"/>
    <property type="match status" value="1"/>
</dbReference>
<keyword evidence="6 8" id="KW-1133">Transmembrane helix</keyword>
<feature type="transmembrane region" description="Helical" evidence="8">
    <location>
        <begin position="231"/>
        <end position="252"/>
    </location>
</feature>
<reference evidence="10 11" key="1">
    <citation type="submission" date="2017-10" db="EMBL/GenBank/DDBJ databases">
        <title>Novel microbial diversity and functional potential in the marine mammal oral microbiome.</title>
        <authorList>
            <person name="Dudek N.K."/>
            <person name="Sun C.L."/>
            <person name="Burstein D."/>
            <person name="Kantor R.S."/>
            <person name="Aliaga Goltsman D.S."/>
            <person name="Bik E.M."/>
            <person name="Thomas B.C."/>
            <person name="Banfield J.F."/>
            <person name="Relman D.A."/>
        </authorList>
    </citation>
    <scope>NUCLEOTIDE SEQUENCE [LARGE SCALE GENOMIC DNA]</scope>
    <source>
        <strain evidence="10">DOLZORAL124_49_17</strain>
    </source>
</reference>
<dbReference type="PANTHER" id="PTHR48090:SF3">
    <property type="entry name" value="UNDECAPRENYL-PHOSPHATE 4-DEOXY-4-FORMAMIDO-L-ARABINOSE TRANSFERASE"/>
    <property type="match status" value="1"/>
</dbReference>
<keyword evidence="3 10" id="KW-0808">Transferase</keyword>
<keyword evidence="4 8" id="KW-0812">Transmembrane</keyword>
<feature type="transmembrane region" description="Helical" evidence="8">
    <location>
        <begin position="264"/>
        <end position="290"/>
    </location>
</feature>
<dbReference type="Pfam" id="PF00535">
    <property type="entry name" value="Glycos_transf_2"/>
    <property type="match status" value="1"/>
</dbReference>
<evidence type="ECO:0000256" key="7">
    <source>
        <dbReference type="ARBA" id="ARBA00023136"/>
    </source>
</evidence>
<dbReference type="Proteomes" id="UP000229740">
    <property type="component" value="Unassembled WGS sequence"/>
</dbReference>
<evidence type="ECO:0000256" key="1">
    <source>
        <dbReference type="ARBA" id="ARBA00022475"/>
    </source>
</evidence>
<dbReference type="GO" id="GO:0005886">
    <property type="term" value="C:plasma membrane"/>
    <property type="evidence" value="ECO:0007669"/>
    <property type="project" value="TreeGrafter"/>
</dbReference>
<dbReference type="InterPro" id="IPR029044">
    <property type="entry name" value="Nucleotide-diphossugar_trans"/>
</dbReference>
<evidence type="ECO:0000256" key="5">
    <source>
        <dbReference type="ARBA" id="ARBA00022985"/>
    </source>
</evidence>
<evidence type="ECO:0000313" key="10">
    <source>
        <dbReference type="EMBL" id="PID58143.1"/>
    </source>
</evidence>
<evidence type="ECO:0000256" key="4">
    <source>
        <dbReference type="ARBA" id="ARBA00022692"/>
    </source>
</evidence>
<accession>A0A2G6E7S2</accession>
<keyword evidence="1" id="KW-1003">Cell membrane</keyword>
<feature type="domain" description="Glycosyltransferase 2-like" evidence="9">
    <location>
        <begin position="8"/>
        <end position="162"/>
    </location>
</feature>
<keyword evidence="5" id="KW-0448">Lipopolysaccharide biosynthesis</keyword>
<evidence type="ECO:0000256" key="6">
    <source>
        <dbReference type="ARBA" id="ARBA00022989"/>
    </source>
</evidence>
<dbReference type="Gene3D" id="3.90.550.10">
    <property type="entry name" value="Spore Coat Polysaccharide Biosynthesis Protein SpsA, Chain A"/>
    <property type="match status" value="1"/>
</dbReference>
<dbReference type="InterPro" id="IPR050256">
    <property type="entry name" value="Glycosyltransferase_2"/>
</dbReference>
<organism evidence="10 11">
    <name type="scientific">candidate division KSB3 bacterium</name>
    <dbReference type="NCBI Taxonomy" id="2044937"/>
    <lineage>
        <taxon>Bacteria</taxon>
        <taxon>candidate division KSB3</taxon>
    </lineage>
</organism>
<evidence type="ECO:0000256" key="3">
    <source>
        <dbReference type="ARBA" id="ARBA00022679"/>
    </source>
</evidence>
<proteinExistence type="predicted"/>
<name>A0A2G6E7S2_9BACT</name>
<comment type="caution">
    <text evidence="10">The sequence shown here is derived from an EMBL/GenBank/DDBJ whole genome shotgun (WGS) entry which is preliminary data.</text>
</comment>
<keyword evidence="2" id="KW-0328">Glycosyltransferase</keyword>
<dbReference type="EMBL" id="PDPS01000024">
    <property type="protein sequence ID" value="PID58143.1"/>
    <property type="molecule type" value="Genomic_DNA"/>
</dbReference>
<dbReference type="CDD" id="cd04187">
    <property type="entry name" value="DPM1_like_bac"/>
    <property type="match status" value="1"/>
</dbReference>
<dbReference type="AlphaFoldDB" id="A0A2G6E7S2"/>
<keyword evidence="7 8" id="KW-0472">Membrane</keyword>
<evidence type="ECO:0000259" key="9">
    <source>
        <dbReference type="Pfam" id="PF00535"/>
    </source>
</evidence>
<dbReference type="GO" id="GO:0099621">
    <property type="term" value="F:undecaprenyl-phosphate 4-deoxy-4-formamido-L-arabinose transferase activity"/>
    <property type="evidence" value="ECO:0007669"/>
    <property type="project" value="TreeGrafter"/>
</dbReference>